<feature type="compositionally biased region" description="Basic and acidic residues" evidence="1">
    <location>
        <begin position="7"/>
        <end position="23"/>
    </location>
</feature>
<accession>A0A1G6C984</accession>
<sequence>MIASKSQIDRRPFRSQADRKSEEALESQYRSVAIPEVVAALSQARRESAVAKPA</sequence>
<keyword evidence="3" id="KW-1185">Reference proteome</keyword>
<dbReference type="EMBL" id="FMXQ01000004">
    <property type="protein sequence ID" value="SDB29465.1"/>
    <property type="molecule type" value="Genomic_DNA"/>
</dbReference>
<evidence type="ECO:0000313" key="3">
    <source>
        <dbReference type="Proteomes" id="UP000199071"/>
    </source>
</evidence>
<name>A0A1G6C984_9HYPH</name>
<protein>
    <submittedName>
        <fullName evidence="2">Uncharacterized protein</fullName>
    </submittedName>
</protein>
<evidence type="ECO:0000256" key="1">
    <source>
        <dbReference type="SAM" id="MobiDB-lite"/>
    </source>
</evidence>
<feature type="region of interest" description="Disordered" evidence="1">
    <location>
        <begin position="1"/>
        <end position="26"/>
    </location>
</feature>
<gene>
    <name evidence="2" type="ORF">SAMN02982931_02218</name>
</gene>
<dbReference type="RefSeq" id="WP_175478386.1">
    <property type="nucleotide sequence ID" value="NZ_FMXQ01000004.1"/>
</dbReference>
<proteinExistence type="predicted"/>
<dbReference type="Proteomes" id="UP000199071">
    <property type="component" value="Unassembled WGS sequence"/>
</dbReference>
<evidence type="ECO:0000313" key="2">
    <source>
        <dbReference type="EMBL" id="SDB29465.1"/>
    </source>
</evidence>
<organism evidence="2 3">
    <name type="scientific">Bauldia litoralis</name>
    <dbReference type="NCBI Taxonomy" id="665467"/>
    <lineage>
        <taxon>Bacteria</taxon>
        <taxon>Pseudomonadati</taxon>
        <taxon>Pseudomonadota</taxon>
        <taxon>Alphaproteobacteria</taxon>
        <taxon>Hyphomicrobiales</taxon>
        <taxon>Kaistiaceae</taxon>
        <taxon>Bauldia</taxon>
    </lineage>
</organism>
<reference evidence="2 3" key="1">
    <citation type="submission" date="2016-10" db="EMBL/GenBank/DDBJ databases">
        <authorList>
            <person name="de Groot N.N."/>
        </authorList>
    </citation>
    <scope>NUCLEOTIDE SEQUENCE [LARGE SCALE GENOMIC DNA]</scope>
    <source>
        <strain evidence="2 3">ATCC 35022</strain>
    </source>
</reference>
<dbReference type="AlphaFoldDB" id="A0A1G6C984"/>